<feature type="transmembrane region" description="Helical" evidence="7">
    <location>
        <begin position="335"/>
        <end position="353"/>
    </location>
</feature>
<evidence type="ECO:0000259" key="8">
    <source>
        <dbReference type="PROSITE" id="PS50850"/>
    </source>
</evidence>
<dbReference type="PANTHER" id="PTHR23517:SF3">
    <property type="entry name" value="INTEGRAL MEMBRANE TRANSPORT PROTEIN"/>
    <property type="match status" value="1"/>
</dbReference>
<dbReference type="PROSITE" id="PS50850">
    <property type="entry name" value="MFS"/>
    <property type="match status" value="1"/>
</dbReference>
<evidence type="ECO:0000313" key="10">
    <source>
        <dbReference type="Proteomes" id="UP000276128"/>
    </source>
</evidence>
<evidence type="ECO:0000256" key="3">
    <source>
        <dbReference type="ARBA" id="ARBA00022475"/>
    </source>
</evidence>
<comment type="subcellular location">
    <subcellularLocation>
        <location evidence="1">Cell membrane</location>
        <topology evidence="1">Multi-pass membrane protein</topology>
    </subcellularLocation>
</comment>
<keyword evidence="4 7" id="KW-0812">Transmembrane</keyword>
<dbReference type="SUPFAM" id="SSF103473">
    <property type="entry name" value="MFS general substrate transporter"/>
    <property type="match status" value="1"/>
</dbReference>
<evidence type="ECO:0000256" key="1">
    <source>
        <dbReference type="ARBA" id="ARBA00004651"/>
    </source>
</evidence>
<evidence type="ECO:0000313" key="9">
    <source>
        <dbReference type="EMBL" id="RTE08990.1"/>
    </source>
</evidence>
<name>A0A3S0AP43_9BACL</name>
<organism evidence="9 10">
    <name type="scientific">Paenibacillus whitsoniae</name>
    <dbReference type="NCBI Taxonomy" id="2496558"/>
    <lineage>
        <taxon>Bacteria</taxon>
        <taxon>Bacillati</taxon>
        <taxon>Bacillota</taxon>
        <taxon>Bacilli</taxon>
        <taxon>Bacillales</taxon>
        <taxon>Paenibacillaceae</taxon>
        <taxon>Paenibacillus</taxon>
    </lineage>
</organism>
<dbReference type="AlphaFoldDB" id="A0A3S0AP43"/>
<feature type="transmembrane region" description="Helical" evidence="7">
    <location>
        <begin position="401"/>
        <end position="419"/>
    </location>
</feature>
<feature type="transmembrane region" description="Helical" evidence="7">
    <location>
        <begin position="312"/>
        <end position="329"/>
    </location>
</feature>
<evidence type="ECO:0000256" key="2">
    <source>
        <dbReference type="ARBA" id="ARBA00022448"/>
    </source>
</evidence>
<feature type="transmembrane region" description="Helical" evidence="7">
    <location>
        <begin position="74"/>
        <end position="91"/>
    </location>
</feature>
<evidence type="ECO:0000256" key="4">
    <source>
        <dbReference type="ARBA" id="ARBA00022692"/>
    </source>
</evidence>
<dbReference type="PANTHER" id="PTHR23517">
    <property type="entry name" value="RESISTANCE PROTEIN MDTM, PUTATIVE-RELATED-RELATED"/>
    <property type="match status" value="1"/>
</dbReference>
<feature type="transmembrane region" description="Helical" evidence="7">
    <location>
        <begin position="12"/>
        <end position="36"/>
    </location>
</feature>
<dbReference type="EMBL" id="RXHU01000041">
    <property type="protein sequence ID" value="RTE08990.1"/>
    <property type="molecule type" value="Genomic_DNA"/>
</dbReference>
<protein>
    <submittedName>
        <fullName evidence="9">MFS transporter</fullName>
    </submittedName>
</protein>
<sequence length="434" mass="46941">MTFFQFHPNVRLRIALSFLTNVLSNMILPFMSIYIARTLGTVVAGTATTISIAVGLLAATIGGHYADRIGRKKMMLLGEGVALLAYVIMTFANSPLWHSAALTLLMTVISSASWGLSKPAVEAMLIDVSTPDTRKAIYRINYWSNNLAISFAGLIGGFFFSQYLFQLLLAASGMSLVAFMITAIFMSETMPATVPAAERAAADLPAEAEAEAGVKPQQVSMFERYKEVLRDRRFVRYLLASVLVVSVEMNLNGYIGVRIAQDIQHTPWLPGLASTVDGLPLVGILRTENTIAVVLLSLFVGRLLRNTSDTRVMLLAMFLNVAGYSYLVIGGQPAMLLLLMLVATIGEITYVPLKQAMLVQLVPDHARSSYMALSSMTNRVAIMLSGLNLIIGGLLPSGAMAIFILVTGVAGIGLIASILPSLREEERMRQAAVL</sequence>
<feature type="transmembrane region" description="Helical" evidence="7">
    <location>
        <begin position="279"/>
        <end position="300"/>
    </location>
</feature>
<feature type="transmembrane region" description="Helical" evidence="7">
    <location>
        <begin position="234"/>
        <end position="259"/>
    </location>
</feature>
<keyword evidence="5 7" id="KW-1133">Transmembrane helix</keyword>
<dbReference type="OrthoDB" id="9793283at2"/>
<dbReference type="Gene3D" id="1.20.1250.20">
    <property type="entry name" value="MFS general substrate transporter like domains"/>
    <property type="match status" value="1"/>
</dbReference>
<dbReference type="InterPro" id="IPR011701">
    <property type="entry name" value="MFS"/>
</dbReference>
<keyword evidence="3" id="KW-1003">Cell membrane</keyword>
<evidence type="ECO:0000256" key="6">
    <source>
        <dbReference type="ARBA" id="ARBA00023136"/>
    </source>
</evidence>
<dbReference type="Pfam" id="PF07690">
    <property type="entry name" value="MFS_1"/>
    <property type="match status" value="2"/>
</dbReference>
<keyword evidence="2" id="KW-0813">Transport</keyword>
<dbReference type="RefSeq" id="WP_126141965.1">
    <property type="nucleotide sequence ID" value="NZ_RXHU01000041.1"/>
</dbReference>
<dbReference type="GO" id="GO:0005886">
    <property type="term" value="C:plasma membrane"/>
    <property type="evidence" value="ECO:0007669"/>
    <property type="project" value="UniProtKB-SubCell"/>
</dbReference>
<comment type="caution">
    <text evidence="9">The sequence shown here is derived from an EMBL/GenBank/DDBJ whole genome shotgun (WGS) entry which is preliminary data.</text>
</comment>
<gene>
    <name evidence="9" type="ORF">EJQ19_14575</name>
</gene>
<accession>A0A3S0AP43</accession>
<dbReference type="InterPro" id="IPR036259">
    <property type="entry name" value="MFS_trans_sf"/>
</dbReference>
<dbReference type="InterPro" id="IPR050171">
    <property type="entry name" value="MFS_Transporters"/>
</dbReference>
<evidence type="ECO:0000256" key="5">
    <source>
        <dbReference type="ARBA" id="ARBA00022989"/>
    </source>
</evidence>
<reference evidence="9 10" key="1">
    <citation type="submission" date="2018-12" db="EMBL/GenBank/DDBJ databases">
        <title>Bacillus ochoae sp. nov., Paenibacillus whitsoniae sp. nov., Paenibacillus spiritus sp. nov. Isolated from the Mars Exploration Rover during spacecraft assembly.</title>
        <authorList>
            <person name="Seuylemezian A."/>
            <person name="Vaishampayan P."/>
        </authorList>
    </citation>
    <scope>NUCLEOTIDE SEQUENCE [LARGE SCALE GENOMIC DNA]</scope>
    <source>
        <strain evidence="9 10">MER 54</strain>
    </source>
</reference>
<feature type="domain" description="Major facilitator superfamily (MFS) profile" evidence="8">
    <location>
        <begin position="1"/>
        <end position="425"/>
    </location>
</feature>
<dbReference type="InterPro" id="IPR020846">
    <property type="entry name" value="MFS_dom"/>
</dbReference>
<feature type="transmembrane region" description="Helical" evidence="7">
    <location>
        <begin position="97"/>
        <end position="116"/>
    </location>
</feature>
<evidence type="ECO:0000256" key="7">
    <source>
        <dbReference type="SAM" id="Phobius"/>
    </source>
</evidence>
<feature type="transmembrane region" description="Helical" evidence="7">
    <location>
        <begin position="142"/>
        <end position="161"/>
    </location>
</feature>
<keyword evidence="10" id="KW-1185">Reference proteome</keyword>
<feature type="transmembrane region" description="Helical" evidence="7">
    <location>
        <begin position="376"/>
        <end position="395"/>
    </location>
</feature>
<feature type="transmembrane region" description="Helical" evidence="7">
    <location>
        <begin position="42"/>
        <end position="62"/>
    </location>
</feature>
<dbReference type="GO" id="GO:0022857">
    <property type="term" value="F:transmembrane transporter activity"/>
    <property type="evidence" value="ECO:0007669"/>
    <property type="project" value="InterPro"/>
</dbReference>
<dbReference type="Proteomes" id="UP000276128">
    <property type="component" value="Unassembled WGS sequence"/>
</dbReference>
<proteinExistence type="predicted"/>
<feature type="transmembrane region" description="Helical" evidence="7">
    <location>
        <begin position="167"/>
        <end position="186"/>
    </location>
</feature>
<keyword evidence="6 7" id="KW-0472">Membrane</keyword>